<evidence type="ECO:0000313" key="1">
    <source>
        <dbReference type="EMBL" id="CAG8810091.1"/>
    </source>
</evidence>
<reference evidence="1" key="1">
    <citation type="submission" date="2021-06" db="EMBL/GenBank/DDBJ databases">
        <authorList>
            <person name="Kallberg Y."/>
            <person name="Tangrot J."/>
            <person name="Rosling A."/>
        </authorList>
    </citation>
    <scope>NUCLEOTIDE SEQUENCE</scope>
    <source>
        <strain evidence="1">MA461A</strain>
    </source>
</reference>
<evidence type="ECO:0000313" key="2">
    <source>
        <dbReference type="Proteomes" id="UP000789920"/>
    </source>
</evidence>
<protein>
    <submittedName>
        <fullName evidence="1">33359_t:CDS:1</fullName>
    </submittedName>
</protein>
<proteinExistence type="predicted"/>
<keyword evidence="2" id="KW-1185">Reference proteome</keyword>
<feature type="non-terminal residue" evidence="1">
    <location>
        <position position="56"/>
    </location>
</feature>
<gene>
    <name evidence="1" type="ORF">RPERSI_LOCUS23006</name>
</gene>
<accession>A0ACA9RW71</accession>
<name>A0ACA9RW71_9GLOM</name>
<sequence>GEIHRFDTFTNAYVVEIANIINIALEEKKLYMIDVTFPLHINKKLSHGSSQLILNL</sequence>
<organism evidence="1 2">
    <name type="scientific">Racocetra persica</name>
    <dbReference type="NCBI Taxonomy" id="160502"/>
    <lineage>
        <taxon>Eukaryota</taxon>
        <taxon>Fungi</taxon>
        <taxon>Fungi incertae sedis</taxon>
        <taxon>Mucoromycota</taxon>
        <taxon>Glomeromycotina</taxon>
        <taxon>Glomeromycetes</taxon>
        <taxon>Diversisporales</taxon>
        <taxon>Gigasporaceae</taxon>
        <taxon>Racocetra</taxon>
    </lineage>
</organism>
<dbReference type="Proteomes" id="UP000789920">
    <property type="component" value="Unassembled WGS sequence"/>
</dbReference>
<comment type="caution">
    <text evidence="1">The sequence shown here is derived from an EMBL/GenBank/DDBJ whole genome shotgun (WGS) entry which is preliminary data.</text>
</comment>
<feature type="non-terminal residue" evidence="1">
    <location>
        <position position="1"/>
    </location>
</feature>
<dbReference type="EMBL" id="CAJVQC010070882">
    <property type="protein sequence ID" value="CAG8810091.1"/>
    <property type="molecule type" value="Genomic_DNA"/>
</dbReference>